<comment type="caution">
    <text evidence="1">The sequence shown here is derived from an EMBL/GenBank/DDBJ whole genome shotgun (WGS) entry which is preliminary data.</text>
</comment>
<dbReference type="EMBL" id="AZRV01000035">
    <property type="protein sequence ID" value="RKO61772.1"/>
    <property type="molecule type" value="Genomic_DNA"/>
</dbReference>
<dbReference type="AlphaFoldDB" id="A0A420VDL1"/>
<accession>A0A420VDL1</accession>
<proteinExistence type="predicted"/>
<name>A0A420VDL1_9BACI</name>
<keyword evidence="2" id="KW-1185">Reference proteome</keyword>
<reference evidence="1 2" key="1">
    <citation type="submission" date="2013-12" db="EMBL/GenBank/DDBJ databases">
        <title>Genome and proteome characterization of Caldibacillus debilis GB1 derived from a cellulolytic aero-tolerant co-culture.</title>
        <authorList>
            <person name="Wushke S.T."/>
            <person name="Zhang X."/>
            <person name="Fristensky B."/>
            <person name="Wilkins J.A."/>
            <person name="Levin D.B."/>
            <person name="Sparling R."/>
        </authorList>
    </citation>
    <scope>NUCLEOTIDE SEQUENCE [LARGE SCALE GENOMIC DNA]</scope>
    <source>
        <strain evidence="1 2">GB1</strain>
    </source>
</reference>
<dbReference type="RefSeq" id="WP_120669171.1">
    <property type="nucleotide sequence ID" value="NZ_AZRV01000035.1"/>
</dbReference>
<evidence type="ECO:0000313" key="1">
    <source>
        <dbReference type="EMBL" id="RKO61772.1"/>
    </source>
</evidence>
<sequence>MKYYIWNMRTNTLYYCDSWEKLIYWCARYNYLTKHGKPSNALFDDLALNFNDKKVVFRWDSYRNEYVRELLPRELLIFDEKKRVIDLRLYQGEIFRCQENFHASHQKGKTEVGFRNRPVPNIRSKAKKRNKYFRNPHTMNEKRWACIPEYREYVRPKRNHKNLVSAWDDIPRHQDKSWKRQKIKRQWMKHLKN</sequence>
<protein>
    <submittedName>
        <fullName evidence="1">Uncharacterized protein</fullName>
    </submittedName>
</protein>
<dbReference type="Proteomes" id="UP000286235">
    <property type="component" value="Unassembled WGS sequence"/>
</dbReference>
<organism evidence="1 2">
    <name type="scientific">Caldibacillus debilis GB1</name>
    <dbReference type="NCBI Taxonomy" id="1339248"/>
    <lineage>
        <taxon>Bacteria</taxon>
        <taxon>Bacillati</taxon>
        <taxon>Bacillota</taxon>
        <taxon>Bacilli</taxon>
        <taxon>Bacillales</taxon>
        <taxon>Bacillaceae</taxon>
        <taxon>Caldibacillus</taxon>
    </lineage>
</organism>
<evidence type="ECO:0000313" key="2">
    <source>
        <dbReference type="Proteomes" id="UP000286235"/>
    </source>
</evidence>
<gene>
    <name evidence="1" type="ORF">Cdeb_01255</name>
</gene>